<dbReference type="AlphaFoldDB" id="A0A494VNB8"/>
<dbReference type="OrthoDB" id="678908at2"/>
<feature type="chain" id="PRO_5019847057" description="Lipoprotein" evidence="1">
    <location>
        <begin position="31"/>
        <end position="157"/>
    </location>
</feature>
<dbReference type="KEGG" id="muh:HYN43_016950"/>
<evidence type="ECO:0000313" key="3">
    <source>
        <dbReference type="Proteomes" id="UP000270046"/>
    </source>
</evidence>
<keyword evidence="1" id="KW-0732">Signal</keyword>
<sequence>MAGTCIVKYARILIRILPVLVMLASCSKHKQAFQSDCNTGTVYKKVSFTELVNHVAKYQHQYIEVSGKYKEGFEQSALFNGGFFSDHSNAKALWVDFSQDCPLYIPGTHIGLFTYNNGQFTQINNRPVTIRGIVDVNDKGHLNQYRATIDRVSFIEL</sequence>
<gene>
    <name evidence="2" type="ORF">HYN43_016950</name>
</gene>
<reference evidence="2 3" key="1">
    <citation type="submission" date="2018-10" db="EMBL/GenBank/DDBJ databases">
        <title>Genome sequencing of Mucilaginibacter sp. HYN0043.</title>
        <authorList>
            <person name="Kim M."/>
            <person name="Yi H."/>
        </authorList>
    </citation>
    <scope>NUCLEOTIDE SEQUENCE [LARGE SCALE GENOMIC DNA]</scope>
    <source>
        <strain evidence="2 3">HYN0043</strain>
    </source>
</reference>
<keyword evidence="3" id="KW-1185">Reference proteome</keyword>
<proteinExistence type="predicted"/>
<dbReference type="RefSeq" id="WP_119410474.1">
    <property type="nucleotide sequence ID" value="NZ_CP032869.1"/>
</dbReference>
<evidence type="ECO:0008006" key="4">
    <source>
        <dbReference type="Google" id="ProtNLM"/>
    </source>
</evidence>
<feature type="signal peptide" evidence="1">
    <location>
        <begin position="1"/>
        <end position="30"/>
    </location>
</feature>
<protein>
    <recommendedName>
        <fullName evidence="4">Lipoprotein</fullName>
    </recommendedName>
</protein>
<dbReference type="EMBL" id="CP032869">
    <property type="protein sequence ID" value="AYL96887.1"/>
    <property type="molecule type" value="Genomic_DNA"/>
</dbReference>
<evidence type="ECO:0000313" key="2">
    <source>
        <dbReference type="EMBL" id="AYL96887.1"/>
    </source>
</evidence>
<dbReference type="Proteomes" id="UP000270046">
    <property type="component" value="Chromosome"/>
</dbReference>
<evidence type="ECO:0000256" key="1">
    <source>
        <dbReference type="SAM" id="SignalP"/>
    </source>
</evidence>
<accession>A0A494VNB8</accession>
<name>A0A494VNB8_9SPHI</name>
<organism evidence="2 3">
    <name type="scientific">Mucilaginibacter celer</name>
    <dbReference type="NCBI Taxonomy" id="2305508"/>
    <lineage>
        <taxon>Bacteria</taxon>
        <taxon>Pseudomonadati</taxon>
        <taxon>Bacteroidota</taxon>
        <taxon>Sphingobacteriia</taxon>
        <taxon>Sphingobacteriales</taxon>
        <taxon>Sphingobacteriaceae</taxon>
        <taxon>Mucilaginibacter</taxon>
    </lineage>
</organism>